<dbReference type="RefSeq" id="WP_081088890.1">
    <property type="nucleotide sequence ID" value="NZ_CP055265.1"/>
</dbReference>
<dbReference type="Gene3D" id="3.40.50.720">
    <property type="entry name" value="NAD(P)-binding Rossmann-like Domain"/>
    <property type="match status" value="1"/>
</dbReference>
<comment type="pathway">
    <text evidence="3 10">Carbohydrate metabolism; galactose metabolism.</text>
</comment>
<dbReference type="GO" id="GO:0033499">
    <property type="term" value="P:galactose catabolic process via UDP-galactose, Leloir pathway"/>
    <property type="evidence" value="ECO:0007669"/>
    <property type="project" value="TreeGrafter"/>
</dbReference>
<organism evidence="12 13">
    <name type="scientific">Agrobacterium vitis</name>
    <name type="common">Rhizobium vitis</name>
    <dbReference type="NCBI Taxonomy" id="373"/>
    <lineage>
        <taxon>Bacteria</taxon>
        <taxon>Pseudomonadati</taxon>
        <taxon>Pseudomonadota</taxon>
        <taxon>Alphaproteobacteria</taxon>
        <taxon>Hyphomicrobiales</taxon>
        <taxon>Rhizobiaceae</taxon>
        <taxon>Rhizobium/Agrobacterium group</taxon>
        <taxon>Agrobacterium</taxon>
    </lineage>
</organism>
<evidence type="ECO:0000313" key="13">
    <source>
        <dbReference type="Proteomes" id="UP000436911"/>
    </source>
</evidence>
<keyword evidence="7 10" id="KW-0520">NAD</keyword>
<sequence>MAILVTGGAGYIGSHMVWALVEAGHEIVVLDRLSTGFRCAVAPGARFYLGDIGDRDLLRQIFAHHAIEAIFHFAGSVVVSESIANPMDYYTNNTVNSSILIEEAVRAGIGKLVFSSTAAVYGAPVEDRPVRETDPLKPQSPYGQSKLMTELMLADTARAHPDFRFVALRYFNVAGCDAKGRIGQSTKGATHLIKVACETARGLRSHITVFGTDYPTRDGTGIRDYIHVDDLVSAHQQALAYLQDGGPSLVANCGYGDGASVKEVIAAVERVAGQRLPTVFDAPRPGDAACVIADPGLARQRLGWMAENPGLDAIVRTSLEWERRCLSTRATPLEFVREKWKPVFPIRQTKTKESRVCLVQYEPDRL</sequence>
<dbReference type="Proteomes" id="UP000436911">
    <property type="component" value="Unassembled WGS sequence"/>
</dbReference>
<dbReference type="Gene3D" id="3.90.25.10">
    <property type="entry name" value="UDP-galactose 4-epimerase, domain 1"/>
    <property type="match status" value="1"/>
</dbReference>
<dbReference type="EC" id="5.1.3.2" evidence="5 10"/>
<evidence type="ECO:0000256" key="4">
    <source>
        <dbReference type="ARBA" id="ARBA00007637"/>
    </source>
</evidence>
<dbReference type="InterPro" id="IPR036291">
    <property type="entry name" value="NAD(P)-bd_dom_sf"/>
</dbReference>
<evidence type="ECO:0000259" key="11">
    <source>
        <dbReference type="Pfam" id="PF01370"/>
    </source>
</evidence>
<evidence type="ECO:0000313" key="12">
    <source>
        <dbReference type="EMBL" id="KAA3521868.1"/>
    </source>
</evidence>
<dbReference type="EMBL" id="QUSG01000021">
    <property type="protein sequence ID" value="KAA3521868.1"/>
    <property type="molecule type" value="Genomic_DNA"/>
</dbReference>
<feature type="domain" description="NAD-dependent epimerase/dehydratase" evidence="11">
    <location>
        <begin position="3"/>
        <end position="254"/>
    </location>
</feature>
<comment type="similarity">
    <text evidence="4 10">Belongs to the NAD(P)-dependent epimerase/dehydratase family.</text>
</comment>
<evidence type="ECO:0000256" key="3">
    <source>
        <dbReference type="ARBA" id="ARBA00004947"/>
    </source>
</evidence>
<comment type="cofactor">
    <cofactor evidence="2 10">
        <name>NAD(+)</name>
        <dbReference type="ChEBI" id="CHEBI:57540"/>
    </cofactor>
</comment>
<proteinExistence type="inferred from homology"/>
<dbReference type="PANTHER" id="PTHR43725:SF53">
    <property type="entry name" value="UDP-ARABINOSE 4-EPIMERASE 1"/>
    <property type="match status" value="1"/>
</dbReference>
<evidence type="ECO:0000256" key="6">
    <source>
        <dbReference type="ARBA" id="ARBA00018569"/>
    </source>
</evidence>
<comment type="caution">
    <text evidence="12">The sequence shown here is derived from an EMBL/GenBank/DDBJ whole genome shotgun (WGS) entry which is preliminary data.</text>
</comment>
<gene>
    <name evidence="12" type="primary">galE</name>
    <name evidence="12" type="ORF">DXT89_23155</name>
</gene>
<dbReference type="UniPathway" id="UPA00214"/>
<accession>A0A368NWC0</accession>
<dbReference type="InterPro" id="IPR005886">
    <property type="entry name" value="UDP_G4E"/>
</dbReference>
<protein>
    <recommendedName>
        <fullName evidence="6 10">UDP-glucose 4-epimerase</fullName>
        <ecNumber evidence="5 10">5.1.3.2</ecNumber>
    </recommendedName>
</protein>
<dbReference type="InterPro" id="IPR001509">
    <property type="entry name" value="Epimerase_deHydtase"/>
</dbReference>
<dbReference type="Pfam" id="PF01370">
    <property type="entry name" value="Epimerase"/>
    <property type="match status" value="1"/>
</dbReference>
<dbReference type="CDD" id="cd05247">
    <property type="entry name" value="UDP_G4E_1_SDR_e"/>
    <property type="match status" value="1"/>
</dbReference>
<dbReference type="OrthoDB" id="9801785at2"/>
<dbReference type="GO" id="GO:0003978">
    <property type="term" value="F:UDP-glucose 4-epimerase activity"/>
    <property type="evidence" value="ECO:0007669"/>
    <property type="project" value="UniProtKB-UniRule"/>
</dbReference>
<dbReference type="NCBIfam" id="TIGR01179">
    <property type="entry name" value="galE"/>
    <property type="match status" value="1"/>
</dbReference>
<comment type="subunit">
    <text evidence="10">Homodimer.</text>
</comment>
<evidence type="ECO:0000256" key="1">
    <source>
        <dbReference type="ARBA" id="ARBA00000083"/>
    </source>
</evidence>
<name>A0A368NWC0_AGRVI</name>
<dbReference type="GeneID" id="60681556"/>
<evidence type="ECO:0000256" key="2">
    <source>
        <dbReference type="ARBA" id="ARBA00001911"/>
    </source>
</evidence>
<comment type="catalytic activity">
    <reaction evidence="1 10">
        <text>UDP-alpha-D-glucose = UDP-alpha-D-galactose</text>
        <dbReference type="Rhea" id="RHEA:22168"/>
        <dbReference type="ChEBI" id="CHEBI:58885"/>
        <dbReference type="ChEBI" id="CHEBI:66914"/>
        <dbReference type="EC" id="5.1.3.2"/>
    </reaction>
</comment>
<evidence type="ECO:0000256" key="8">
    <source>
        <dbReference type="ARBA" id="ARBA00023235"/>
    </source>
</evidence>
<evidence type="ECO:0000256" key="10">
    <source>
        <dbReference type="RuleBase" id="RU366046"/>
    </source>
</evidence>
<evidence type="ECO:0000256" key="7">
    <source>
        <dbReference type="ARBA" id="ARBA00023027"/>
    </source>
</evidence>
<dbReference type="AlphaFoldDB" id="A0A368NWC0"/>
<keyword evidence="9 10" id="KW-0119">Carbohydrate metabolism</keyword>
<evidence type="ECO:0000256" key="5">
    <source>
        <dbReference type="ARBA" id="ARBA00013189"/>
    </source>
</evidence>
<reference evidence="12 13" key="1">
    <citation type="submission" date="2018-08" db="EMBL/GenBank/DDBJ databases">
        <title>Genome sequencing of Agrobacterium vitis strain ICMP 10754.</title>
        <authorList>
            <person name="Visnovsky S.B."/>
            <person name="Pitman A.R."/>
        </authorList>
    </citation>
    <scope>NUCLEOTIDE SEQUENCE [LARGE SCALE GENOMIC DNA]</scope>
    <source>
        <strain evidence="12 13">ICMP 10754</strain>
    </source>
</reference>
<evidence type="ECO:0000256" key="9">
    <source>
        <dbReference type="ARBA" id="ARBA00023277"/>
    </source>
</evidence>
<keyword evidence="8 10" id="KW-0413">Isomerase</keyword>
<dbReference type="PANTHER" id="PTHR43725">
    <property type="entry name" value="UDP-GLUCOSE 4-EPIMERASE"/>
    <property type="match status" value="1"/>
</dbReference>
<dbReference type="SUPFAM" id="SSF51735">
    <property type="entry name" value="NAD(P)-binding Rossmann-fold domains"/>
    <property type="match status" value="1"/>
</dbReference>